<dbReference type="PROSITE" id="PS50097">
    <property type="entry name" value="BTB"/>
    <property type="match status" value="1"/>
</dbReference>
<dbReference type="Bgee" id="ENSNBRG00000001014">
    <property type="expression patterns" value="Expressed in blood and 5 other cell types or tissues"/>
</dbReference>
<dbReference type="GO" id="GO:0007281">
    <property type="term" value="P:germ cell development"/>
    <property type="evidence" value="ECO:0007669"/>
    <property type="project" value="InterPro"/>
</dbReference>
<dbReference type="AlphaFoldDB" id="A0A3Q4FZG9"/>
<dbReference type="InterPro" id="IPR011705">
    <property type="entry name" value="BACK"/>
</dbReference>
<name>A0A3Q4FZG9_NEOBR</name>
<dbReference type="InterPro" id="IPR011333">
    <property type="entry name" value="SKP1/BTB/POZ_sf"/>
</dbReference>
<sequence>MGILGSRFQLSSQGPEEATEGTSTNRKHNCECKKRKRNAQCDCDSEQEEDDGILDTPRRKKLKSTSKYIYQTLFLNGENSDIRICALGQEWNLHKVYLCQSGYFSSMFSGSWKESSMMEINLEIPDQNIDTEALQVVFGSLYRDDVLIKPSRVVSILAAACMLQLDDLIQQCGETMKENISAKTVCGYYACASIYGLDSVIKKCLEWLLNNLMTHQNVDLMKELGVEVMEQLIQSSDLFVMQVEMDVYTALKKWMFLQLNPLWDGPIKQLLADADAWLCKRRTDLCEKEPFLNTDEGVPFRSVFNFVRLQYIINDLASARILERDNILPPGNLWLRLMPFRHKCASFFSCVVILTSVSCVYVLYVPDWLTSVYKNQWFAMLRTEFENDNGPQEPNKDEFEQSSMRCGRKLIKDGDYCWRWTGFNFGFDLLVTYTNRFIVFKRNTLSQPCGGAVSLQARRHLAYRLRLASFDSRGKLVCSRSTGYQLLTLEKDQVSEYSLVTISKRKL</sequence>
<dbReference type="GeneTree" id="ENSGT00940000156185"/>
<keyword evidence="7" id="KW-0472">Membrane</keyword>
<dbReference type="CDD" id="cd18305">
    <property type="entry name" value="BTB_POZ_GCL"/>
    <property type="match status" value="1"/>
</dbReference>
<dbReference type="Gene3D" id="3.30.710.10">
    <property type="entry name" value="Potassium Channel Kv1.1, Chain A"/>
    <property type="match status" value="1"/>
</dbReference>
<dbReference type="CDD" id="cd18495">
    <property type="entry name" value="BACK_GCL"/>
    <property type="match status" value="1"/>
</dbReference>
<evidence type="ECO:0000313" key="10">
    <source>
        <dbReference type="Proteomes" id="UP000261580"/>
    </source>
</evidence>
<dbReference type="Pfam" id="PF00651">
    <property type="entry name" value="BTB"/>
    <property type="match status" value="1"/>
</dbReference>
<evidence type="ECO:0000256" key="3">
    <source>
        <dbReference type="ARBA" id="ARBA00022782"/>
    </source>
</evidence>
<evidence type="ECO:0000259" key="8">
    <source>
        <dbReference type="PROSITE" id="PS50097"/>
    </source>
</evidence>
<protein>
    <submittedName>
        <fullName evidence="9">Germ cell-less, spermatogenesis associated</fullName>
    </submittedName>
</protein>
<dbReference type="GO" id="GO:0016363">
    <property type="term" value="C:nuclear matrix"/>
    <property type="evidence" value="ECO:0007669"/>
    <property type="project" value="UniProtKB-SubCell"/>
</dbReference>
<keyword evidence="2" id="KW-0217">Developmental protein</keyword>
<dbReference type="Ensembl" id="ENSNBRT00000001245.1">
    <property type="protein sequence ID" value="ENSNBRP00000001186.1"/>
    <property type="gene ID" value="ENSNBRG00000001014.1"/>
</dbReference>
<comment type="subcellular location">
    <subcellularLocation>
        <location evidence="1">Nucleus matrix</location>
    </subcellularLocation>
</comment>
<evidence type="ECO:0000313" key="9">
    <source>
        <dbReference type="Ensembl" id="ENSNBRP00000001186.1"/>
    </source>
</evidence>
<organism evidence="9 10">
    <name type="scientific">Neolamprologus brichardi</name>
    <name type="common">Fairy cichlid</name>
    <name type="synonym">Lamprologus brichardi</name>
    <dbReference type="NCBI Taxonomy" id="32507"/>
    <lineage>
        <taxon>Eukaryota</taxon>
        <taxon>Metazoa</taxon>
        <taxon>Chordata</taxon>
        <taxon>Craniata</taxon>
        <taxon>Vertebrata</taxon>
        <taxon>Euteleostomi</taxon>
        <taxon>Actinopterygii</taxon>
        <taxon>Neopterygii</taxon>
        <taxon>Teleostei</taxon>
        <taxon>Neoteleostei</taxon>
        <taxon>Acanthomorphata</taxon>
        <taxon>Ovalentaria</taxon>
        <taxon>Cichlomorphae</taxon>
        <taxon>Cichliformes</taxon>
        <taxon>Cichlidae</taxon>
        <taxon>African cichlids</taxon>
        <taxon>Pseudocrenilabrinae</taxon>
        <taxon>Lamprologini</taxon>
        <taxon>Neolamprologus</taxon>
    </lineage>
</organism>
<accession>A0A3Q4FZG9</accession>
<dbReference type="Proteomes" id="UP000261580">
    <property type="component" value="Unassembled WGS sequence"/>
</dbReference>
<evidence type="ECO:0000256" key="2">
    <source>
        <dbReference type="ARBA" id="ARBA00022473"/>
    </source>
</evidence>
<dbReference type="FunFam" id="3.30.710.10:FF:000092">
    <property type="entry name" value="Germ cell-less, spermatogenesis associated 1"/>
    <property type="match status" value="1"/>
</dbReference>
<feature type="region of interest" description="Disordered" evidence="6">
    <location>
        <begin position="1"/>
        <end position="27"/>
    </location>
</feature>
<dbReference type="SMART" id="SM00225">
    <property type="entry name" value="BTB"/>
    <property type="match status" value="1"/>
</dbReference>
<feature type="transmembrane region" description="Helical" evidence="7">
    <location>
        <begin position="344"/>
        <end position="364"/>
    </location>
</feature>
<feature type="compositionally biased region" description="Polar residues" evidence="6">
    <location>
        <begin position="8"/>
        <end position="24"/>
    </location>
</feature>
<dbReference type="SUPFAM" id="SSF54695">
    <property type="entry name" value="POZ domain"/>
    <property type="match status" value="1"/>
</dbReference>
<keyword evidence="3" id="KW-0221">Differentiation</keyword>
<dbReference type="Pfam" id="PF07707">
    <property type="entry name" value="BACK"/>
    <property type="match status" value="1"/>
</dbReference>
<evidence type="ECO:0000256" key="7">
    <source>
        <dbReference type="SAM" id="Phobius"/>
    </source>
</evidence>
<evidence type="ECO:0000256" key="5">
    <source>
        <dbReference type="ARBA" id="ARBA00023242"/>
    </source>
</evidence>
<dbReference type="Gene3D" id="1.25.40.420">
    <property type="match status" value="1"/>
</dbReference>
<evidence type="ECO:0000256" key="4">
    <source>
        <dbReference type="ARBA" id="ARBA00022871"/>
    </source>
</evidence>
<reference evidence="9" key="2">
    <citation type="submission" date="2025-09" db="UniProtKB">
        <authorList>
            <consortium name="Ensembl"/>
        </authorList>
    </citation>
    <scope>IDENTIFICATION</scope>
</reference>
<feature type="domain" description="BTB" evidence="8">
    <location>
        <begin position="80"/>
        <end position="150"/>
    </location>
</feature>
<keyword evidence="7" id="KW-1133">Transmembrane helix</keyword>
<keyword evidence="10" id="KW-1185">Reference proteome</keyword>
<dbReference type="PANTHER" id="PTHR23231">
    <property type="entry name" value="GERM CELL-LESS PROTEIN"/>
    <property type="match status" value="1"/>
</dbReference>
<reference evidence="9" key="1">
    <citation type="submission" date="2025-08" db="UniProtKB">
        <authorList>
            <consortium name="Ensembl"/>
        </authorList>
    </citation>
    <scope>IDENTIFICATION</scope>
</reference>
<keyword evidence="4" id="KW-0744">Spermatogenesis</keyword>
<dbReference type="GO" id="GO:0007283">
    <property type="term" value="P:spermatogenesis"/>
    <property type="evidence" value="ECO:0007669"/>
    <property type="project" value="UniProtKB-KW"/>
</dbReference>
<evidence type="ECO:0000256" key="6">
    <source>
        <dbReference type="SAM" id="MobiDB-lite"/>
    </source>
</evidence>
<dbReference type="InterPro" id="IPR000210">
    <property type="entry name" value="BTB/POZ_dom"/>
</dbReference>
<dbReference type="OMA" id="TGFNYGM"/>
<keyword evidence="5" id="KW-0539">Nucleus</keyword>
<keyword evidence="7" id="KW-0812">Transmembrane</keyword>
<dbReference type="STRING" id="32507.ENSNBRP00000001186"/>
<proteinExistence type="predicted"/>
<evidence type="ECO:0000256" key="1">
    <source>
        <dbReference type="ARBA" id="ARBA00004109"/>
    </source>
</evidence>
<dbReference type="InterPro" id="IPR043380">
    <property type="entry name" value="Gcl-like"/>
</dbReference>
<dbReference type="PANTHER" id="PTHR23231:SF17">
    <property type="entry name" value="BTB DOMAIN-CONTAINING PROTEIN"/>
    <property type="match status" value="1"/>
</dbReference>